<dbReference type="Proteomes" id="UP000307706">
    <property type="component" value="Unassembled WGS sequence"/>
</dbReference>
<evidence type="ECO:0000313" key="2">
    <source>
        <dbReference type="EMBL" id="TMP55433.1"/>
    </source>
</evidence>
<organism evidence="2 4">
    <name type="scientific">Pseudoalteromonas citrea</name>
    <dbReference type="NCBI Taxonomy" id="43655"/>
    <lineage>
        <taxon>Bacteria</taxon>
        <taxon>Pseudomonadati</taxon>
        <taxon>Pseudomonadota</taxon>
        <taxon>Gammaproteobacteria</taxon>
        <taxon>Alteromonadales</taxon>
        <taxon>Pseudoalteromonadaceae</taxon>
        <taxon>Pseudoalteromonas</taxon>
    </lineage>
</organism>
<dbReference type="RefSeq" id="WP_138598287.1">
    <property type="nucleotide sequence ID" value="NZ_PNCK01000087.1"/>
</dbReference>
<comment type="caution">
    <text evidence="2">The sequence shown here is derived from an EMBL/GenBank/DDBJ whole genome shotgun (WGS) entry which is preliminary data.</text>
</comment>
<sequence length="202" mass="22850">MSSILFISYLMLSGINENNAARLCWDSRVEMSNGDIATSFVLNDKSHLLITYRHPYSKDFVSDGVEYSVFDEKIINELHYWVGFTRDGDSAKAGIFIGANSKEPILEGFFVKLFQLGGSLYLVSQDSANYKVIVSRANHEISKLEPIYERDGRPTDSFLDMETRALSEKDYSAYQLISGYPNWAIAITKDGKVHEMQCSGRQ</sequence>
<dbReference type="Proteomes" id="UP000305730">
    <property type="component" value="Unassembled WGS sequence"/>
</dbReference>
<dbReference type="EMBL" id="PNCL01000100">
    <property type="protein sequence ID" value="TMP55433.1"/>
    <property type="molecule type" value="Genomic_DNA"/>
</dbReference>
<evidence type="ECO:0000313" key="1">
    <source>
        <dbReference type="EMBL" id="TMP40230.1"/>
    </source>
</evidence>
<keyword evidence="3" id="KW-1185">Reference proteome</keyword>
<evidence type="ECO:0000313" key="4">
    <source>
        <dbReference type="Proteomes" id="UP000307706"/>
    </source>
</evidence>
<dbReference type="AlphaFoldDB" id="A0A5S3XKE1"/>
<evidence type="ECO:0000313" key="3">
    <source>
        <dbReference type="Proteomes" id="UP000305730"/>
    </source>
</evidence>
<reference evidence="2 4" key="1">
    <citation type="submission" date="2017-12" db="EMBL/GenBank/DDBJ databases">
        <authorList>
            <person name="Paulsen S."/>
            <person name="Gram L.K."/>
        </authorList>
    </citation>
    <scope>NUCLEOTIDE SEQUENCE [LARGE SCALE GENOMIC DNA]</scope>
    <source>
        <strain evidence="2 4">S2231</strain>
        <strain evidence="1">S2233</strain>
    </source>
</reference>
<dbReference type="EMBL" id="PNCK01000087">
    <property type="protein sequence ID" value="TMP40230.1"/>
    <property type="molecule type" value="Genomic_DNA"/>
</dbReference>
<gene>
    <name evidence="2" type="ORF">CWB96_17280</name>
    <name evidence="1" type="ORF">CWB97_19490</name>
</gene>
<protein>
    <submittedName>
        <fullName evidence="2">Uncharacterized protein</fullName>
    </submittedName>
</protein>
<accession>A0A5S3XKE1</accession>
<proteinExistence type="predicted"/>
<name>A0A5S3XKE1_9GAMM</name>
<reference evidence="3 4" key="2">
    <citation type="submission" date="2019-06" db="EMBL/GenBank/DDBJ databases">
        <title>Co-occurence of chitin degradation, pigmentation and bioactivity in marine Pseudoalteromonas.</title>
        <authorList>
            <person name="Sonnenschein E.C."/>
            <person name="Bech P.K."/>
        </authorList>
    </citation>
    <scope>NUCLEOTIDE SEQUENCE [LARGE SCALE GENOMIC DNA]</scope>
    <source>
        <strain evidence="4">S2231</strain>
        <strain evidence="3">S2233</strain>
    </source>
</reference>
<reference evidence="2" key="3">
    <citation type="submission" date="2019-09" db="EMBL/GenBank/DDBJ databases">
        <title>Co-occurence of chitin degradation, pigmentation and bioactivity in marine Pseudoalteromonas.</title>
        <authorList>
            <person name="Sonnenschein E.C."/>
            <person name="Bech P.K."/>
        </authorList>
    </citation>
    <scope>NUCLEOTIDE SEQUENCE</scope>
    <source>
        <strain evidence="2">S2231</strain>
        <strain evidence="1">S2233</strain>
    </source>
</reference>